<evidence type="ECO:0000256" key="5">
    <source>
        <dbReference type="ARBA" id="ARBA00023004"/>
    </source>
</evidence>
<accession>X1RYA0</accession>
<feature type="transmembrane region" description="Helical" evidence="7">
    <location>
        <begin position="224"/>
        <end position="244"/>
    </location>
</feature>
<keyword evidence="7" id="KW-0472">Membrane</keyword>
<evidence type="ECO:0000256" key="4">
    <source>
        <dbReference type="ARBA" id="ARBA00022982"/>
    </source>
</evidence>
<dbReference type="GO" id="GO:0051539">
    <property type="term" value="F:4 iron, 4 sulfur cluster binding"/>
    <property type="evidence" value="ECO:0007669"/>
    <property type="project" value="UniProtKB-KW"/>
</dbReference>
<dbReference type="PROSITE" id="PS51379">
    <property type="entry name" value="4FE4S_FER_2"/>
    <property type="match status" value="2"/>
</dbReference>
<comment type="caution">
    <text evidence="9">The sequence shown here is derived from an EMBL/GenBank/DDBJ whole genome shotgun (WGS) entry which is preliminary data.</text>
</comment>
<evidence type="ECO:0000256" key="6">
    <source>
        <dbReference type="ARBA" id="ARBA00023014"/>
    </source>
</evidence>
<keyword evidence="5" id="KW-0408">Iron</keyword>
<protein>
    <recommendedName>
        <fullName evidence="8">4Fe-4S ferredoxin-type domain-containing protein</fullName>
    </recommendedName>
</protein>
<keyword evidence="7" id="KW-1133">Transmembrane helix</keyword>
<evidence type="ECO:0000256" key="7">
    <source>
        <dbReference type="SAM" id="Phobius"/>
    </source>
</evidence>
<dbReference type="InterPro" id="IPR017896">
    <property type="entry name" value="4Fe4S_Fe-S-bd"/>
</dbReference>
<keyword evidence="6" id="KW-0411">Iron-sulfur</keyword>
<dbReference type="Gene3D" id="3.30.70.20">
    <property type="match status" value="1"/>
</dbReference>
<name>X1RYA0_9ZZZZ</name>
<dbReference type="GO" id="GO:0046872">
    <property type="term" value="F:metal ion binding"/>
    <property type="evidence" value="ECO:0007669"/>
    <property type="project" value="UniProtKB-KW"/>
</dbReference>
<keyword evidence="3" id="KW-0479">Metal-binding</keyword>
<reference evidence="9" key="1">
    <citation type="journal article" date="2014" name="Front. Microbiol.">
        <title>High frequency of phylogenetically diverse reductive dehalogenase-homologous genes in deep subseafloor sedimentary metagenomes.</title>
        <authorList>
            <person name="Kawai M."/>
            <person name="Futagami T."/>
            <person name="Toyoda A."/>
            <person name="Takaki Y."/>
            <person name="Nishi S."/>
            <person name="Hori S."/>
            <person name="Arai W."/>
            <person name="Tsubouchi T."/>
            <person name="Morono Y."/>
            <person name="Uchiyama I."/>
            <person name="Ito T."/>
            <person name="Fujiyama A."/>
            <person name="Inagaki F."/>
            <person name="Takami H."/>
        </authorList>
    </citation>
    <scope>NUCLEOTIDE SEQUENCE</scope>
    <source>
        <strain evidence="9">Expedition CK06-06</strain>
    </source>
</reference>
<organism evidence="9">
    <name type="scientific">marine sediment metagenome</name>
    <dbReference type="NCBI Taxonomy" id="412755"/>
    <lineage>
        <taxon>unclassified sequences</taxon>
        <taxon>metagenomes</taxon>
        <taxon>ecological metagenomes</taxon>
    </lineage>
</organism>
<gene>
    <name evidence="9" type="ORF">S12H4_17530</name>
</gene>
<dbReference type="SUPFAM" id="SSF54862">
    <property type="entry name" value="4Fe-4S ferredoxins"/>
    <property type="match status" value="1"/>
</dbReference>
<feature type="domain" description="4Fe-4S ferredoxin-type" evidence="8">
    <location>
        <begin position="301"/>
        <end position="324"/>
    </location>
</feature>
<dbReference type="InterPro" id="IPR051684">
    <property type="entry name" value="Electron_Trans/Redox"/>
</dbReference>
<dbReference type="Pfam" id="PF12801">
    <property type="entry name" value="Fer4_5"/>
    <property type="match status" value="1"/>
</dbReference>
<keyword evidence="2" id="KW-0004">4Fe-4S</keyword>
<feature type="transmembrane region" description="Helical" evidence="7">
    <location>
        <begin position="134"/>
        <end position="160"/>
    </location>
</feature>
<keyword evidence="7" id="KW-0812">Transmembrane</keyword>
<dbReference type="GO" id="GO:0005886">
    <property type="term" value="C:plasma membrane"/>
    <property type="evidence" value="ECO:0007669"/>
    <property type="project" value="TreeGrafter"/>
</dbReference>
<feature type="non-terminal residue" evidence="9">
    <location>
        <position position="1"/>
    </location>
</feature>
<dbReference type="EMBL" id="BARW01008581">
    <property type="protein sequence ID" value="GAI85762.1"/>
    <property type="molecule type" value="Genomic_DNA"/>
</dbReference>
<evidence type="ECO:0000259" key="8">
    <source>
        <dbReference type="PROSITE" id="PS51379"/>
    </source>
</evidence>
<keyword evidence="4" id="KW-0249">Electron transport</keyword>
<feature type="transmembrane region" description="Helical" evidence="7">
    <location>
        <begin position="51"/>
        <end position="68"/>
    </location>
</feature>
<dbReference type="InterPro" id="IPR017900">
    <property type="entry name" value="4Fe4S_Fe_S_CS"/>
</dbReference>
<dbReference type="Pfam" id="PF12838">
    <property type="entry name" value="Fer4_7"/>
    <property type="match status" value="1"/>
</dbReference>
<feature type="transmembrane region" description="Helical" evidence="7">
    <location>
        <begin position="89"/>
        <end position="106"/>
    </location>
</feature>
<proteinExistence type="predicted"/>
<dbReference type="PROSITE" id="PS00198">
    <property type="entry name" value="4FE4S_FER_1"/>
    <property type="match status" value="2"/>
</dbReference>
<dbReference type="PANTHER" id="PTHR30176:SF3">
    <property type="entry name" value="FERREDOXIN-TYPE PROTEIN NAPH"/>
    <property type="match status" value="1"/>
</dbReference>
<feature type="domain" description="4Fe-4S ferredoxin-type" evidence="8">
    <location>
        <begin position="267"/>
        <end position="296"/>
    </location>
</feature>
<keyword evidence="1" id="KW-0813">Transport</keyword>
<evidence type="ECO:0000256" key="1">
    <source>
        <dbReference type="ARBA" id="ARBA00022448"/>
    </source>
</evidence>
<evidence type="ECO:0000256" key="3">
    <source>
        <dbReference type="ARBA" id="ARBA00022723"/>
    </source>
</evidence>
<evidence type="ECO:0000313" key="9">
    <source>
        <dbReference type="EMBL" id="GAI85762.1"/>
    </source>
</evidence>
<dbReference type="PANTHER" id="PTHR30176">
    <property type="entry name" value="FERREDOXIN-TYPE PROTEIN NAPH"/>
    <property type="match status" value="1"/>
</dbReference>
<dbReference type="AlphaFoldDB" id="X1RYA0"/>
<feature type="transmembrane region" description="Helical" evidence="7">
    <location>
        <begin position="181"/>
        <end position="204"/>
    </location>
</feature>
<evidence type="ECO:0000256" key="2">
    <source>
        <dbReference type="ARBA" id="ARBA00022485"/>
    </source>
</evidence>
<sequence>PKVGVTGKALARELNLDLDAPKIKQLKELGIKKETLEHAVEHLLSHKDSSLKYYIFAALVFGGIIFLVKLGRPEKSNIKNRRDWYPRTPYILSLCLSVIIAGFFLGKSPNPMEGLVKVFKSMIGLYPDPMVKVIAFGFFIMLAVIGNKMICGWACPFGALQELFYSLSILRRIKQKKLPFILTNTIRAGLFFTTLLLMFGILGGRRGFIIYHYINPFNLFNLDFESVSILLTVIIVLGGAFIIYRPFCQLICPFGFISWATERFSIFRVKINHEKCTQCGICVEKCPLEAAKGKVEGKKMPADCFSCARCLNVCPVDAIKYSSKFKKGITKQSSRPNSAPSALR</sequence>